<evidence type="ECO:0008006" key="3">
    <source>
        <dbReference type="Google" id="ProtNLM"/>
    </source>
</evidence>
<protein>
    <recommendedName>
        <fullName evidence="3">Lipocalin-like domain-containing protein</fullName>
    </recommendedName>
</protein>
<proteinExistence type="predicted"/>
<sequence>MNYFLAMNNPRFTHLLLVVIPFFLISCFEQPEEVAPLDLSKNIEGQYIISGFQYEGVNIVDQLEESEIGNSYISVIRENETQVTVRLIFNTDEIQFSWSLSEQNVVALENSEYTYQVQPGITSLNNLHLNITEDGRLQATFSPYLQPNIKAIYASK</sequence>
<dbReference type="AlphaFoldDB" id="A0A7X9P157"/>
<evidence type="ECO:0000313" key="2">
    <source>
        <dbReference type="Proteomes" id="UP000576082"/>
    </source>
</evidence>
<dbReference type="EMBL" id="JABANE010000013">
    <property type="protein sequence ID" value="NME67644.1"/>
    <property type="molecule type" value="Genomic_DNA"/>
</dbReference>
<gene>
    <name evidence="1" type="ORF">HHU12_06670</name>
</gene>
<comment type="caution">
    <text evidence="1">The sequence shown here is derived from an EMBL/GenBank/DDBJ whole genome shotgun (WGS) entry which is preliminary data.</text>
</comment>
<dbReference type="Proteomes" id="UP000576082">
    <property type="component" value="Unassembled WGS sequence"/>
</dbReference>
<evidence type="ECO:0000313" key="1">
    <source>
        <dbReference type="EMBL" id="NME67644.1"/>
    </source>
</evidence>
<accession>A0A7X9P157</accession>
<keyword evidence="2" id="KW-1185">Reference proteome</keyword>
<name>A0A7X9P157_9BACT</name>
<reference evidence="1 2" key="1">
    <citation type="submission" date="2020-04" db="EMBL/GenBank/DDBJ databases">
        <title>Flammeovirga sp. SR4, a novel species isolated from seawater.</title>
        <authorList>
            <person name="Wang X."/>
        </authorList>
    </citation>
    <scope>NUCLEOTIDE SEQUENCE [LARGE SCALE GENOMIC DNA]</scope>
    <source>
        <strain evidence="1 2">ATCC 23126</strain>
    </source>
</reference>
<organism evidence="1 2">
    <name type="scientific">Flammeovirga aprica JL-4</name>
    <dbReference type="NCBI Taxonomy" id="694437"/>
    <lineage>
        <taxon>Bacteria</taxon>
        <taxon>Pseudomonadati</taxon>
        <taxon>Bacteroidota</taxon>
        <taxon>Cytophagia</taxon>
        <taxon>Cytophagales</taxon>
        <taxon>Flammeovirgaceae</taxon>
        <taxon>Flammeovirga</taxon>
    </lineage>
</organism>
<dbReference type="RefSeq" id="WP_169655980.1">
    <property type="nucleotide sequence ID" value="NZ_JABANE010000013.1"/>
</dbReference>